<keyword evidence="9" id="KW-0539">Nucleus</keyword>
<keyword evidence="5" id="KW-0067">ATP-binding</keyword>
<dbReference type="PANTHER" id="PTHR46457:SF1">
    <property type="entry name" value="DNA REPAIR PROTEIN RAD51 HOMOLOG 4"/>
    <property type="match status" value="1"/>
</dbReference>
<evidence type="ECO:0000313" key="12">
    <source>
        <dbReference type="Proteomes" id="UP001291926"/>
    </source>
</evidence>
<keyword evidence="8" id="KW-0234">DNA repair</keyword>
<evidence type="ECO:0000256" key="8">
    <source>
        <dbReference type="ARBA" id="ARBA00023204"/>
    </source>
</evidence>
<keyword evidence="3" id="KW-0547">Nucleotide-binding</keyword>
<evidence type="ECO:0000256" key="1">
    <source>
        <dbReference type="ARBA" id="ARBA00004123"/>
    </source>
</evidence>
<dbReference type="Proteomes" id="UP001291926">
    <property type="component" value="Unassembled WGS sequence"/>
</dbReference>
<evidence type="ECO:0000256" key="9">
    <source>
        <dbReference type="ARBA" id="ARBA00023242"/>
    </source>
</evidence>
<dbReference type="InterPro" id="IPR020588">
    <property type="entry name" value="RecA_ATP-bd"/>
</dbReference>
<keyword evidence="4" id="KW-0227">DNA damage</keyword>
<dbReference type="InterPro" id="IPR047323">
    <property type="entry name" value="Rad51D_C"/>
</dbReference>
<feature type="domain" description="RecA family profile 1" evidence="10">
    <location>
        <begin position="85"/>
        <end position="259"/>
    </location>
</feature>
<feature type="non-terminal residue" evidence="11">
    <location>
        <position position="334"/>
    </location>
</feature>
<comment type="subcellular location">
    <subcellularLocation>
        <location evidence="1">Nucleus</location>
    </subcellularLocation>
</comment>
<name>A0ABR0DC86_9LAMI</name>
<evidence type="ECO:0000256" key="4">
    <source>
        <dbReference type="ARBA" id="ARBA00022763"/>
    </source>
</evidence>
<dbReference type="InterPro" id="IPR013632">
    <property type="entry name" value="Rad51_C"/>
</dbReference>
<evidence type="ECO:0000256" key="3">
    <source>
        <dbReference type="ARBA" id="ARBA00022741"/>
    </source>
</evidence>
<gene>
    <name evidence="11" type="ORF">RD792_006611</name>
</gene>
<evidence type="ECO:0000313" key="11">
    <source>
        <dbReference type="EMBL" id="KAK4486797.1"/>
    </source>
</evidence>
<evidence type="ECO:0000256" key="5">
    <source>
        <dbReference type="ARBA" id="ARBA00022840"/>
    </source>
</evidence>
<dbReference type="SMART" id="SM00382">
    <property type="entry name" value="AAA"/>
    <property type="match status" value="1"/>
</dbReference>
<sequence length="334" mass="36858">MAPLKGLERNYPLIDSNFQKFCATHGIFTLEDFLVHDIYLLAALAERDYASDKLKQGITQILTILDCQSRPCINGLELLKDAENNKCVLSTGCERIDALLQGGLRGGHVTEIVGPSSSGKTQFCLQAASNVARQYSGRVMYFDSGNSFSPKRIAQFLHSSDRPSTKASEVSKKIMSNILHHSIFDIFTLLDMLHQLVTNLKTQVDYQVRILIIDSLSSLIAPVLGGGGVHGHGLMVSAGFLLKELAHEHNLSILVTNHMVAGEAGMSKPALGESWKNIPHVRLMLSRRHGTNVSSISLLKHTYLESRIQFSFIQLCLVAQDLEAHHKRSIVADM</sequence>
<dbReference type="EMBL" id="JAYDYQ010002265">
    <property type="protein sequence ID" value="KAK4486797.1"/>
    <property type="molecule type" value="Genomic_DNA"/>
</dbReference>
<evidence type="ECO:0000259" key="10">
    <source>
        <dbReference type="PROSITE" id="PS50162"/>
    </source>
</evidence>
<keyword evidence="7" id="KW-0233">DNA recombination</keyword>
<evidence type="ECO:0000256" key="2">
    <source>
        <dbReference type="ARBA" id="ARBA00007095"/>
    </source>
</evidence>
<evidence type="ECO:0000256" key="7">
    <source>
        <dbReference type="ARBA" id="ARBA00023172"/>
    </source>
</evidence>
<protein>
    <recommendedName>
        <fullName evidence="10">RecA family profile 1 domain-containing protein</fullName>
    </recommendedName>
</protein>
<keyword evidence="6" id="KW-0238">DNA-binding</keyword>
<reference evidence="11 12" key="1">
    <citation type="journal article" date="2023" name="bioRxiv">
        <title>Genome report: Whole genome sequence and annotation of Penstemon davidsonii.</title>
        <authorList>
            <person name="Ostevik K.L."/>
            <person name="Alabady M."/>
            <person name="Zhang M."/>
            <person name="Rausher M.D."/>
        </authorList>
    </citation>
    <scope>NUCLEOTIDE SEQUENCE [LARGE SCALE GENOMIC DNA]</scope>
    <source>
        <strain evidence="11">DNT005</strain>
        <tissue evidence="11">Whole leaf</tissue>
    </source>
</reference>
<accession>A0ABR0DC86</accession>
<dbReference type="InterPro" id="IPR051988">
    <property type="entry name" value="HRR_RAD51_Paralog"/>
</dbReference>
<dbReference type="SUPFAM" id="SSF52540">
    <property type="entry name" value="P-loop containing nucleoside triphosphate hydrolases"/>
    <property type="match status" value="1"/>
</dbReference>
<proteinExistence type="inferred from homology"/>
<dbReference type="Gene3D" id="3.40.50.300">
    <property type="entry name" value="P-loop containing nucleotide triphosphate hydrolases"/>
    <property type="match status" value="1"/>
</dbReference>
<dbReference type="PANTHER" id="PTHR46457">
    <property type="entry name" value="DNA REPAIR PROTEIN RAD51 HOMOLOG 4"/>
    <property type="match status" value="1"/>
</dbReference>
<dbReference type="Pfam" id="PF08423">
    <property type="entry name" value="Rad51"/>
    <property type="match status" value="1"/>
</dbReference>
<comment type="caution">
    <text evidence="11">The sequence shown here is derived from an EMBL/GenBank/DDBJ whole genome shotgun (WGS) entry which is preliminary data.</text>
</comment>
<comment type="similarity">
    <text evidence="2">Belongs to the RecA family. RAD51 subfamily.</text>
</comment>
<dbReference type="InterPro" id="IPR003593">
    <property type="entry name" value="AAA+_ATPase"/>
</dbReference>
<organism evidence="11 12">
    <name type="scientific">Penstemon davidsonii</name>
    <dbReference type="NCBI Taxonomy" id="160366"/>
    <lineage>
        <taxon>Eukaryota</taxon>
        <taxon>Viridiplantae</taxon>
        <taxon>Streptophyta</taxon>
        <taxon>Embryophyta</taxon>
        <taxon>Tracheophyta</taxon>
        <taxon>Spermatophyta</taxon>
        <taxon>Magnoliopsida</taxon>
        <taxon>eudicotyledons</taxon>
        <taxon>Gunneridae</taxon>
        <taxon>Pentapetalae</taxon>
        <taxon>asterids</taxon>
        <taxon>lamiids</taxon>
        <taxon>Lamiales</taxon>
        <taxon>Plantaginaceae</taxon>
        <taxon>Cheloneae</taxon>
        <taxon>Penstemon</taxon>
    </lineage>
</organism>
<dbReference type="CDD" id="cd19489">
    <property type="entry name" value="Rad51D"/>
    <property type="match status" value="1"/>
</dbReference>
<dbReference type="InterPro" id="IPR027417">
    <property type="entry name" value="P-loop_NTPase"/>
</dbReference>
<keyword evidence="12" id="KW-1185">Reference proteome</keyword>
<dbReference type="PROSITE" id="PS50162">
    <property type="entry name" value="RECA_2"/>
    <property type="match status" value="1"/>
</dbReference>
<evidence type="ECO:0000256" key="6">
    <source>
        <dbReference type="ARBA" id="ARBA00023125"/>
    </source>
</evidence>